<proteinExistence type="predicted"/>
<evidence type="ECO:0000313" key="2">
    <source>
        <dbReference type="Proteomes" id="UP001552299"/>
    </source>
</evidence>
<dbReference type="Proteomes" id="UP001552299">
    <property type="component" value="Unassembled WGS sequence"/>
</dbReference>
<dbReference type="AlphaFoldDB" id="A0ABD0V3D6"/>
<comment type="caution">
    <text evidence="1">The sequence shown here is derived from an EMBL/GenBank/DDBJ whole genome shotgun (WGS) entry which is preliminary data.</text>
</comment>
<name>A0ABD0V3D6_DENTH</name>
<protein>
    <submittedName>
        <fullName evidence="1">Uncharacterized protein</fullName>
    </submittedName>
</protein>
<evidence type="ECO:0000313" key="1">
    <source>
        <dbReference type="EMBL" id="KAL0919577.1"/>
    </source>
</evidence>
<accession>A0ABD0V3D6</accession>
<keyword evidence="2" id="KW-1185">Reference proteome</keyword>
<gene>
    <name evidence="1" type="ORF">M5K25_011680</name>
</gene>
<reference evidence="1 2" key="1">
    <citation type="journal article" date="2024" name="Plant Biotechnol. J.">
        <title>Dendrobium thyrsiflorum genome and its molecular insights into genes involved in important horticultural traits.</title>
        <authorList>
            <person name="Chen B."/>
            <person name="Wang J.Y."/>
            <person name="Zheng P.J."/>
            <person name="Li K.L."/>
            <person name="Liang Y.M."/>
            <person name="Chen X.F."/>
            <person name="Zhang C."/>
            <person name="Zhao X."/>
            <person name="He X."/>
            <person name="Zhang G.Q."/>
            <person name="Liu Z.J."/>
            <person name="Xu Q."/>
        </authorList>
    </citation>
    <scope>NUCLEOTIDE SEQUENCE [LARGE SCALE GENOMIC DNA]</scope>
    <source>
        <strain evidence="1">GZMU011</strain>
    </source>
</reference>
<organism evidence="1 2">
    <name type="scientific">Dendrobium thyrsiflorum</name>
    <name type="common">Pinecone-like raceme dendrobium</name>
    <name type="synonym">Orchid</name>
    <dbReference type="NCBI Taxonomy" id="117978"/>
    <lineage>
        <taxon>Eukaryota</taxon>
        <taxon>Viridiplantae</taxon>
        <taxon>Streptophyta</taxon>
        <taxon>Embryophyta</taxon>
        <taxon>Tracheophyta</taxon>
        <taxon>Spermatophyta</taxon>
        <taxon>Magnoliopsida</taxon>
        <taxon>Liliopsida</taxon>
        <taxon>Asparagales</taxon>
        <taxon>Orchidaceae</taxon>
        <taxon>Epidendroideae</taxon>
        <taxon>Malaxideae</taxon>
        <taxon>Dendrobiinae</taxon>
        <taxon>Dendrobium</taxon>
    </lineage>
</organism>
<dbReference type="EMBL" id="JANQDX010000009">
    <property type="protein sequence ID" value="KAL0919577.1"/>
    <property type="molecule type" value="Genomic_DNA"/>
</dbReference>
<sequence length="101" mass="11830">MKDSLRTKDKKNGPKTEFFKIHRSRSYGTIAVRTARTVQKYEQYELKLSIDPPTTLPASYATNVEPSRVSSSILNMFWRVIIKKRERRPPSLAEMKRMARI</sequence>